<feature type="transmembrane region" description="Helical" evidence="1">
    <location>
        <begin position="306"/>
        <end position="326"/>
    </location>
</feature>
<dbReference type="Proteomes" id="UP001063698">
    <property type="component" value="Chromosome"/>
</dbReference>
<dbReference type="KEGG" id="ipc:IPA_09540"/>
<feature type="transmembrane region" description="Helical" evidence="1">
    <location>
        <begin position="276"/>
        <end position="300"/>
    </location>
</feature>
<evidence type="ECO:0008006" key="4">
    <source>
        <dbReference type="Google" id="ProtNLM"/>
    </source>
</evidence>
<dbReference type="EMBL" id="CP006868">
    <property type="protein sequence ID" value="UXD22910.1"/>
    <property type="molecule type" value="Genomic_DNA"/>
</dbReference>
<feature type="transmembrane region" description="Helical" evidence="1">
    <location>
        <begin position="423"/>
        <end position="443"/>
    </location>
</feature>
<feature type="transmembrane region" description="Helical" evidence="1">
    <location>
        <begin position="113"/>
        <end position="142"/>
    </location>
</feature>
<proteinExistence type="predicted"/>
<accession>A0A977KDI7</accession>
<keyword evidence="3" id="KW-1185">Reference proteome</keyword>
<sequence>MKKIVLGLTLLLILAIMGGSAWDTYVFIESTRLFVKGIDPYVFYNDVRAYLPGLGPMWLTYPPLPLFLWAPFIAPLVYLKIPLSWLYTLAVKIPSIIALLASVYMIKKKNGKWVWVLFNPIAIATIFIHGMFDVIVAFFLLFSLLNIDERKELSAISFGLALATKQHAVLAAPAFLAYFLKKKDFKNMIKFFLIAALAFAMVILAFEAIFGFNDISYLLKSVFLFHTKRPPNGLGFGGFAVMNFYADAFDHYAGNTAVALYMGGHASVLSKIVDKIALLMIPAVLLALKLDPLTATFLIYLDYIALSYVGAIQHMVVPMVLAGLVLAKDDKLRKILLYSFTLYAIEHVLVFWDFFPMFLSPLFLKQFGMWMAYISRLSDTFFPYWAMLLRAFGVVVTSAALALLLIFLTLYYKEKFAFRFSGLIIPTLYVLEILLLAIFMSGVTGHVAVHHPSQAKGWCLLVPWENSEYPGYRMGDYLSPFAIPTPLGYYSYVYPVAEKVIKDLKGRCNIAILAREDLFRAYQYVDLLSVIMKYNMTYAWVITSNKNYLEGLGSGPYQTLIPTILSNIPYKKMFRMGGIMGFMNLTFNFLPPISYQGYYKVHNRPVIFVWNINPNDLITIKEMVRGKDVVILPFRGKILDIKALGLSIIGG</sequence>
<feature type="transmembrane region" description="Helical" evidence="1">
    <location>
        <begin position="85"/>
        <end position="106"/>
    </location>
</feature>
<gene>
    <name evidence="2" type="ORF">IPA_09540</name>
</gene>
<feature type="transmembrane region" description="Helical" evidence="1">
    <location>
        <begin position="191"/>
        <end position="212"/>
    </location>
</feature>
<feature type="transmembrane region" description="Helical" evidence="1">
    <location>
        <begin position="335"/>
        <end position="364"/>
    </location>
</feature>
<dbReference type="AlphaFoldDB" id="A0A977KDI7"/>
<protein>
    <recommendedName>
        <fullName evidence="4">DUF2029 domain-containing protein</fullName>
    </recommendedName>
</protein>
<evidence type="ECO:0000256" key="1">
    <source>
        <dbReference type="SAM" id="Phobius"/>
    </source>
</evidence>
<keyword evidence="1" id="KW-0472">Membrane</keyword>
<reference evidence="2" key="1">
    <citation type="submission" date="2013-11" db="EMBL/GenBank/DDBJ databases">
        <title>Comparative genomics of Ignicoccus.</title>
        <authorList>
            <person name="Podar M."/>
        </authorList>
    </citation>
    <scope>NUCLEOTIDE SEQUENCE</scope>
    <source>
        <strain evidence="2">DSM 13166</strain>
    </source>
</reference>
<keyword evidence="1" id="KW-1133">Transmembrane helix</keyword>
<organism evidence="2 3">
    <name type="scientific">Ignicoccus pacificus DSM 13166</name>
    <dbReference type="NCBI Taxonomy" id="940294"/>
    <lineage>
        <taxon>Archaea</taxon>
        <taxon>Thermoproteota</taxon>
        <taxon>Thermoprotei</taxon>
        <taxon>Desulfurococcales</taxon>
        <taxon>Desulfurococcaceae</taxon>
        <taxon>Ignicoccus</taxon>
    </lineage>
</organism>
<evidence type="ECO:0000313" key="3">
    <source>
        <dbReference type="Proteomes" id="UP001063698"/>
    </source>
</evidence>
<feature type="transmembrane region" description="Helical" evidence="1">
    <location>
        <begin position="252"/>
        <end position="269"/>
    </location>
</feature>
<evidence type="ECO:0000313" key="2">
    <source>
        <dbReference type="EMBL" id="UXD22910.1"/>
    </source>
</evidence>
<feature type="transmembrane region" description="Helical" evidence="1">
    <location>
        <begin position="384"/>
        <end position="411"/>
    </location>
</feature>
<name>A0A977KDI7_9CREN</name>
<keyword evidence="1" id="KW-0812">Transmembrane</keyword>